<dbReference type="HOGENOM" id="CLU_020173_0_0_1"/>
<gene>
    <name evidence="2" type="ORF">MELLADRAFT_67636</name>
</gene>
<dbReference type="AlphaFoldDB" id="F4S3V9"/>
<protein>
    <submittedName>
        <fullName evidence="2">Uncharacterized protein</fullName>
    </submittedName>
</protein>
<sequence>MQEDNIQNNQDAATPVTNAAVAALVANSLKQQANQFKGIINGLRTQLNNFKDLGKQSLAKTLENQKFPLHLKNLQYPRLHIDAIHSSLLTEFYARFTTAKQVKSAVTDPRSWYLVAQNDILTLRSLKSAGGKVGRACQITALNTFCQLMATSAYDHANVNPSYVNAMSQFINTYNHYVHHYMTRKFKTESKEAGKVQVDGVKKCIQKHRERIREKVLAHSDDEEVPGKSYLISKTLPYQSKNASKFMRRLDIEMKKAADIAGDTIHKRPCRLPKELVPSIFKKAPKNLPIDFYDPKWYRSLHPGQQRLVAQQDQVALLPNASQSLFPQSHPDEKLGDAAFNHKYLDILLLPYVPDDDHEDEADYVGDGDIDEGNDDDTDDVIMSDDKSDFFSGGDFGALCDDDKAA</sequence>
<keyword evidence="3" id="KW-1185">Reference proteome</keyword>
<dbReference type="RefSeq" id="XP_007416055.1">
    <property type="nucleotide sequence ID" value="XM_007415993.1"/>
</dbReference>
<feature type="compositionally biased region" description="Acidic residues" evidence="1">
    <location>
        <begin position="358"/>
        <end position="383"/>
    </location>
</feature>
<evidence type="ECO:0000313" key="2">
    <source>
        <dbReference type="EMBL" id="EGG00601.1"/>
    </source>
</evidence>
<accession>F4S3V9</accession>
<organism evidence="3">
    <name type="scientific">Melampsora larici-populina (strain 98AG31 / pathotype 3-4-7)</name>
    <name type="common">Poplar leaf rust fungus</name>
    <dbReference type="NCBI Taxonomy" id="747676"/>
    <lineage>
        <taxon>Eukaryota</taxon>
        <taxon>Fungi</taxon>
        <taxon>Dikarya</taxon>
        <taxon>Basidiomycota</taxon>
        <taxon>Pucciniomycotina</taxon>
        <taxon>Pucciniomycetes</taxon>
        <taxon>Pucciniales</taxon>
        <taxon>Melampsoraceae</taxon>
        <taxon>Melampsora</taxon>
    </lineage>
</organism>
<evidence type="ECO:0000313" key="3">
    <source>
        <dbReference type="Proteomes" id="UP000001072"/>
    </source>
</evidence>
<dbReference type="KEGG" id="mlr:MELLADRAFT_67636"/>
<dbReference type="EMBL" id="GL883145">
    <property type="protein sequence ID" value="EGG00601.1"/>
    <property type="molecule type" value="Genomic_DNA"/>
</dbReference>
<dbReference type="InParanoid" id="F4S3V9"/>
<dbReference type="GeneID" id="18930863"/>
<name>F4S3V9_MELLP</name>
<proteinExistence type="predicted"/>
<dbReference type="OrthoDB" id="2506388at2759"/>
<dbReference type="VEuPathDB" id="FungiDB:MELLADRAFT_67636"/>
<feature type="region of interest" description="Disordered" evidence="1">
    <location>
        <begin position="358"/>
        <end position="386"/>
    </location>
</feature>
<reference evidence="3" key="1">
    <citation type="journal article" date="2011" name="Proc. Natl. Acad. Sci. U.S.A.">
        <title>Obligate biotrophy features unraveled by the genomic analysis of rust fungi.</title>
        <authorList>
            <person name="Duplessis S."/>
            <person name="Cuomo C.A."/>
            <person name="Lin Y.-C."/>
            <person name="Aerts A."/>
            <person name="Tisserant E."/>
            <person name="Veneault-Fourrey C."/>
            <person name="Joly D.L."/>
            <person name="Hacquard S."/>
            <person name="Amselem J."/>
            <person name="Cantarel B.L."/>
            <person name="Chiu R."/>
            <person name="Coutinho P.M."/>
            <person name="Feau N."/>
            <person name="Field M."/>
            <person name="Frey P."/>
            <person name="Gelhaye E."/>
            <person name="Goldberg J."/>
            <person name="Grabherr M.G."/>
            <person name="Kodira C.D."/>
            <person name="Kohler A."/>
            <person name="Kuees U."/>
            <person name="Lindquist E.A."/>
            <person name="Lucas S.M."/>
            <person name="Mago R."/>
            <person name="Mauceli E."/>
            <person name="Morin E."/>
            <person name="Murat C."/>
            <person name="Pangilinan J.L."/>
            <person name="Park R."/>
            <person name="Pearson M."/>
            <person name="Quesneville H."/>
            <person name="Rouhier N."/>
            <person name="Sakthikumar S."/>
            <person name="Salamov A.A."/>
            <person name="Schmutz J."/>
            <person name="Selles B."/>
            <person name="Shapiro H."/>
            <person name="Tanguay P."/>
            <person name="Tuskan G.A."/>
            <person name="Henrissat B."/>
            <person name="Van de Peer Y."/>
            <person name="Rouze P."/>
            <person name="Ellis J.G."/>
            <person name="Dodds P.N."/>
            <person name="Schein J.E."/>
            <person name="Zhong S."/>
            <person name="Hamelin R.C."/>
            <person name="Grigoriev I.V."/>
            <person name="Szabo L.J."/>
            <person name="Martin F."/>
        </authorList>
    </citation>
    <scope>NUCLEOTIDE SEQUENCE [LARGE SCALE GENOMIC DNA]</scope>
    <source>
        <strain evidence="3">98AG31 / pathotype 3-4-7</strain>
    </source>
</reference>
<dbReference type="Proteomes" id="UP000001072">
    <property type="component" value="Unassembled WGS sequence"/>
</dbReference>
<evidence type="ECO:0000256" key="1">
    <source>
        <dbReference type="SAM" id="MobiDB-lite"/>
    </source>
</evidence>